<evidence type="ECO:0000313" key="12">
    <source>
        <dbReference type="EMBL" id="PRP81958.1"/>
    </source>
</evidence>
<dbReference type="STRING" id="1890364.A0A2P6NDC5"/>
<dbReference type="GO" id="GO:0042054">
    <property type="term" value="F:histone methyltransferase activity"/>
    <property type="evidence" value="ECO:0007669"/>
    <property type="project" value="InterPro"/>
</dbReference>
<feature type="domain" description="Post-SET" evidence="11">
    <location>
        <begin position="333"/>
        <end position="349"/>
    </location>
</feature>
<evidence type="ECO:0000256" key="4">
    <source>
        <dbReference type="ARBA" id="ARBA00022679"/>
    </source>
</evidence>
<keyword evidence="7" id="KW-0862">Zinc</keyword>
<evidence type="ECO:0000256" key="5">
    <source>
        <dbReference type="ARBA" id="ARBA00022691"/>
    </source>
</evidence>
<evidence type="ECO:0000313" key="13">
    <source>
        <dbReference type="Proteomes" id="UP000241769"/>
    </source>
</evidence>
<evidence type="ECO:0000259" key="11">
    <source>
        <dbReference type="PROSITE" id="PS50868"/>
    </source>
</evidence>
<dbReference type="InParanoid" id="A0A2P6NDC5"/>
<evidence type="ECO:0000256" key="8">
    <source>
        <dbReference type="SAM" id="MobiDB-lite"/>
    </source>
</evidence>
<feature type="region of interest" description="Disordered" evidence="8">
    <location>
        <begin position="75"/>
        <end position="97"/>
    </location>
</feature>
<comment type="subcellular location">
    <subcellularLocation>
        <location evidence="1">Chromosome</location>
    </subcellularLocation>
</comment>
<evidence type="ECO:0000256" key="1">
    <source>
        <dbReference type="ARBA" id="ARBA00004286"/>
    </source>
</evidence>
<dbReference type="SMART" id="SM00317">
    <property type="entry name" value="SET"/>
    <property type="match status" value="1"/>
</dbReference>
<dbReference type="AlphaFoldDB" id="A0A2P6NDC5"/>
<protein>
    <recommendedName>
        <fullName evidence="14">Histone-lysine N-methyltransferase</fullName>
    </recommendedName>
</protein>
<dbReference type="InterPro" id="IPR046341">
    <property type="entry name" value="SET_dom_sf"/>
</dbReference>
<dbReference type="Proteomes" id="UP000241769">
    <property type="component" value="Unassembled WGS sequence"/>
</dbReference>
<reference evidence="12 13" key="1">
    <citation type="journal article" date="2018" name="Genome Biol. Evol.">
        <title>Multiple Roots of Fruiting Body Formation in Amoebozoa.</title>
        <authorList>
            <person name="Hillmann F."/>
            <person name="Forbes G."/>
            <person name="Novohradska S."/>
            <person name="Ferling I."/>
            <person name="Riege K."/>
            <person name="Groth M."/>
            <person name="Westermann M."/>
            <person name="Marz M."/>
            <person name="Spaller T."/>
            <person name="Winckler T."/>
            <person name="Schaap P."/>
            <person name="Glockner G."/>
        </authorList>
    </citation>
    <scope>NUCLEOTIDE SEQUENCE [LARGE SCALE GENOMIC DNA]</scope>
    <source>
        <strain evidence="12 13">Jena</strain>
    </source>
</reference>
<dbReference type="GO" id="GO:0005694">
    <property type="term" value="C:chromosome"/>
    <property type="evidence" value="ECO:0007669"/>
    <property type="project" value="UniProtKB-SubCell"/>
</dbReference>
<evidence type="ECO:0000259" key="10">
    <source>
        <dbReference type="PROSITE" id="PS50867"/>
    </source>
</evidence>
<dbReference type="Gene3D" id="2.170.270.10">
    <property type="entry name" value="SET domain"/>
    <property type="match status" value="1"/>
</dbReference>
<proteinExistence type="predicted"/>
<dbReference type="GO" id="GO:0005634">
    <property type="term" value="C:nucleus"/>
    <property type="evidence" value="ECO:0007669"/>
    <property type="project" value="InterPro"/>
</dbReference>
<comment type="caution">
    <text evidence="12">The sequence shown here is derived from an EMBL/GenBank/DDBJ whole genome shotgun (WGS) entry which is preliminary data.</text>
</comment>
<dbReference type="PROSITE" id="PS50867">
    <property type="entry name" value="PRE_SET"/>
    <property type="match status" value="1"/>
</dbReference>
<dbReference type="GO" id="GO:0008270">
    <property type="term" value="F:zinc ion binding"/>
    <property type="evidence" value="ECO:0007669"/>
    <property type="project" value="InterPro"/>
</dbReference>
<evidence type="ECO:0000259" key="9">
    <source>
        <dbReference type="PROSITE" id="PS50280"/>
    </source>
</evidence>
<evidence type="ECO:0000256" key="6">
    <source>
        <dbReference type="ARBA" id="ARBA00022723"/>
    </source>
</evidence>
<dbReference type="EMBL" id="MDYQ01000113">
    <property type="protein sequence ID" value="PRP81958.1"/>
    <property type="molecule type" value="Genomic_DNA"/>
</dbReference>
<dbReference type="OrthoDB" id="308383at2759"/>
<gene>
    <name evidence="12" type="ORF">PROFUN_10530</name>
</gene>
<keyword evidence="13" id="KW-1185">Reference proteome</keyword>
<keyword evidence="6" id="KW-0479">Metal-binding</keyword>
<feature type="domain" description="SET" evidence="9">
    <location>
        <begin position="200"/>
        <end position="324"/>
    </location>
</feature>
<dbReference type="PANTHER" id="PTHR46223:SF3">
    <property type="entry name" value="HISTONE-LYSINE N-METHYLTRANSFERASE SET-23"/>
    <property type="match status" value="1"/>
</dbReference>
<dbReference type="SMART" id="SM00468">
    <property type="entry name" value="PreSET"/>
    <property type="match status" value="1"/>
</dbReference>
<dbReference type="SMART" id="SM00508">
    <property type="entry name" value="PostSET"/>
    <property type="match status" value="1"/>
</dbReference>
<evidence type="ECO:0008006" key="14">
    <source>
        <dbReference type="Google" id="ProtNLM"/>
    </source>
</evidence>
<dbReference type="Pfam" id="PF00856">
    <property type="entry name" value="SET"/>
    <property type="match status" value="1"/>
</dbReference>
<dbReference type="InterPro" id="IPR007728">
    <property type="entry name" value="Pre-SET_dom"/>
</dbReference>
<sequence length="349" mass="39866">MSSSTSNGRAVKKQKLNDQDGLLQQYQETIAQLPKVIQKKLNSTTVEFPNAGFVRRNKTLKDDLKTMERLLSILKNQKATHNKSTNDSSHQQTDQKDKQIGYRLSDVSGGYYSLPVPAVNEVDDEPFPDDFNWVDSIFWQVDVPGIAEPIGCKCIGFMYTKKKRLKSGMTENVPFVHECNRNCSCDESCINRLVQHQTQLPLELFKTKEKGWAVRTNQFIPKGSFVFEYAGEVIDNDEAEDRGEEYDKKRCSYLFDLDYLNSERCLSIDALSHGNTARFVNHSCDPNLYIVPVEIDVIGHKIYHVGLFSKRDISPHEELTYDYKYKLLDNSSNTIHCHCGAANCRGRLV</sequence>
<feature type="domain" description="Pre-SET" evidence="10">
    <location>
        <begin position="150"/>
        <end position="197"/>
    </location>
</feature>
<dbReference type="InterPro" id="IPR050973">
    <property type="entry name" value="H3K9_Histone-Lys_N-MTase"/>
</dbReference>
<keyword evidence="3" id="KW-0489">Methyltransferase</keyword>
<dbReference type="PROSITE" id="PS50280">
    <property type="entry name" value="SET"/>
    <property type="match status" value="1"/>
</dbReference>
<dbReference type="SUPFAM" id="SSF82199">
    <property type="entry name" value="SET domain"/>
    <property type="match status" value="1"/>
</dbReference>
<evidence type="ECO:0000256" key="7">
    <source>
        <dbReference type="ARBA" id="ARBA00022833"/>
    </source>
</evidence>
<organism evidence="12 13">
    <name type="scientific">Planoprotostelium fungivorum</name>
    <dbReference type="NCBI Taxonomy" id="1890364"/>
    <lineage>
        <taxon>Eukaryota</taxon>
        <taxon>Amoebozoa</taxon>
        <taxon>Evosea</taxon>
        <taxon>Variosea</taxon>
        <taxon>Cavosteliida</taxon>
        <taxon>Cavosteliaceae</taxon>
        <taxon>Planoprotostelium</taxon>
    </lineage>
</organism>
<keyword evidence="4" id="KW-0808">Transferase</keyword>
<keyword evidence="2" id="KW-0158">Chromosome</keyword>
<evidence type="ECO:0000256" key="2">
    <source>
        <dbReference type="ARBA" id="ARBA00022454"/>
    </source>
</evidence>
<evidence type="ECO:0000256" key="3">
    <source>
        <dbReference type="ARBA" id="ARBA00022603"/>
    </source>
</evidence>
<dbReference type="PANTHER" id="PTHR46223">
    <property type="entry name" value="HISTONE-LYSINE N-METHYLTRANSFERASE SUV39H"/>
    <property type="match status" value="1"/>
</dbReference>
<keyword evidence="5" id="KW-0949">S-adenosyl-L-methionine</keyword>
<dbReference type="Pfam" id="PF05033">
    <property type="entry name" value="Pre-SET"/>
    <property type="match status" value="1"/>
</dbReference>
<accession>A0A2P6NDC5</accession>
<dbReference type="InterPro" id="IPR001214">
    <property type="entry name" value="SET_dom"/>
</dbReference>
<dbReference type="InterPro" id="IPR003616">
    <property type="entry name" value="Post-SET_dom"/>
</dbReference>
<dbReference type="GO" id="GO:0032259">
    <property type="term" value="P:methylation"/>
    <property type="evidence" value="ECO:0007669"/>
    <property type="project" value="UniProtKB-KW"/>
</dbReference>
<dbReference type="PROSITE" id="PS50868">
    <property type="entry name" value="POST_SET"/>
    <property type="match status" value="1"/>
</dbReference>
<feature type="compositionally biased region" description="Polar residues" evidence="8">
    <location>
        <begin position="75"/>
        <end position="92"/>
    </location>
</feature>
<name>A0A2P6NDC5_9EUKA</name>